<protein>
    <submittedName>
        <fullName evidence="9">Undecaprenyl-phosphate N-acetylglucosaminyl 1-phosphate transferase</fullName>
    </submittedName>
</protein>
<dbReference type="Pfam" id="PF00953">
    <property type="entry name" value="Glycos_transf_4"/>
    <property type="match status" value="1"/>
</dbReference>
<feature type="transmembrane region" description="Helical" evidence="8">
    <location>
        <begin position="21"/>
        <end position="44"/>
    </location>
</feature>
<feature type="transmembrane region" description="Helical" evidence="8">
    <location>
        <begin position="249"/>
        <end position="274"/>
    </location>
</feature>
<keyword evidence="2" id="KW-1003">Cell membrane</keyword>
<keyword evidence="3 9" id="KW-0808">Transferase</keyword>
<evidence type="ECO:0000256" key="8">
    <source>
        <dbReference type="SAM" id="Phobius"/>
    </source>
</evidence>
<feature type="transmembrane region" description="Helical" evidence="8">
    <location>
        <begin position="199"/>
        <end position="216"/>
    </location>
</feature>
<dbReference type="CDD" id="cd06853">
    <property type="entry name" value="GT_WecA_like"/>
    <property type="match status" value="1"/>
</dbReference>
<feature type="binding site" evidence="7">
    <location>
        <position position="191"/>
    </location>
    <ligand>
        <name>Mg(2+)</name>
        <dbReference type="ChEBI" id="CHEBI:18420"/>
    </ligand>
</feature>
<feature type="transmembrane region" description="Helical" evidence="8">
    <location>
        <begin position="50"/>
        <end position="70"/>
    </location>
</feature>
<keyword evidence="10" id="KW-1185">Reference proteome</keyword>
<feature type="transmembrane region" description="Helical" evidence="8">
    <location>
        <begin position="173"/>
        <end position="192"/>
    </location>
</feature>
<dbReference type="GO" id="GO:0044038">
    <property type="term" value="P:cell wall macromolecule biosynthetic process"/>
    <property type="evidence" value="ECO:0007669"/>
    <property type="project" value="TreeGrafter"/>
</dbReference>
<dbReference type="EMBL" id="OX365700">
    <property type="protein sequence ID" value="CAI4032273.1"/>
    <property type="molecule type" value="Genomic_DNA"/>
</dbReference>
<dbReference type="InterPro" id="IPR000715">
    <property type="entry name" value="Glycosyl_transferase_4"/>
</dbReference>
<dbReference type="PANTHER" id="PTHR22926:SF3">
    <property type="entry name" value="UNDECAPRENYL-PHOSPHATE ALPHA-N-ACETYLGLUCOSAMINYL 1-PHOSPHATE TRANSFERASE"/>
    <property type="match status" value="1"/>
</dbReference>
<dbReference type="GO" id="GO:0071555">
    <property type="term" value="P:cell wall organization"/>
    <property type="evidence" value="ECO:0007669"/>
    <property type="project" value="TreeGrafter"/>
</dbReference>
<evidence type="ECO:0000313" key="9">
    <source>
        <dbReference type="EMBL" id="CAI4032273.1"/>
    </source>
</evidence>
<dbReference type="PANTHER" id="PTHR22926">
    <property type="entry name" value="PHOSPHO-N-ACETYLMURAMOYL-PENTAPEPTIDE-TRANSFERASE"/>
    <property type="match status" value="1"/>
</dbReference>
<feature type="transmembrane region" description="Helical" evidence="8">
    <location>
        <begin position="362"/>
        <end position="381"/>
    </location>
</feature>
<feature type="transmembrane region" description="Helical" evidence="8">
    <location>
        <begin position="336"/>
        <end position="356"/>
    </location>
</feature>
<comment type="subcellular location">
    <subcellularLocation>
        <location evidence="1">Cell membrane</location>
        <topology evidence="1">Multi-pass membrane protein</topology>
    </subcellularLocation>
</comment>
<feature type="transmembrane region" description="Helical" evidence="8">
    <location>
        <begin position="286"/>
        <end position="305"/>
    </location>
</feature>
<keyword evidence="6 8" id="KW-0472">Membrane</keyword>
<keyword evidence="5 8" id="KW-1133">Transmembrane helix</keyword>
<feature type="transmembrane region" description="Helical" evidence="8">
    <location>
        <begin position="145"/>
        <end position="167"/>
    </location>
</feature>
<evidence type="ECO:0000313" key="10">
    <source>
        <dbReference type="Proteomes" id="UP001179121"/>
    </source>
</evidence>
<dbReference type="RefSeq" id="WP_289269012.1">
    <property type="nucleotide sequence ID" value="NZ_OX365700.1"/>
</dbReference>
<comment type="cofactor">
    <cofactor evidence="7">
        <name>Mg(2+)</name>
        <dbReference type="ChEBI" id="CHEBI:18420"/>
    </cofactor>
</comment>
<proteinExistence type="predicted"/>
<evidence type="ECO:0000256" key="5">
    <source>
        <dbReference type="ARBA" id="ARBA00022989"/>
    </source>
</evidence>
<keyword evidence="7" id="KW-0460">Magnesium</keyword>
<feature type="binding site" evidence="7">
    <location>
        <position position="254"/>
    </location>
    <ligand>
        <name>Mg(2+)</name>
        <dbReference type="ChEBI" id="CHEBI:18420"/>
    </ligand>
</feature>
<dbReference type="GO" id="GO:0046872">
    <property type="term" value="F:metal ion binding"/>
    <property type="evidence" value="ECO:0007669"/>
    <property type="project" value="UniProtKB-KW"/>
</dbReference>
<evidence type="ECO:0000256" key="4">
    <source>
        <dbReference type="ARBA" id="ARBA00022692"/>
    </source>
</evidence>
<name>A0AA86N033_9BACT</name>
<keyword evidence="4 8" id="KW-0812">Transmembrane</keyword>
<evidence type="ECO:0000256" key="3">
    <source>
        <dbReference type="ARBA" id="ARBA00022679"/>
    </source>
</evidence>
<dbReference type="GO" id="GO:0016780">
    <property type="term" value="F:phosphotransferase activity, for other substituted phosphate groups"/>
    <property type="evidence" value="ECO:0007669"/>
    <property type="project" value="InterPro"/>
</dbReference>
<sequence length="387" mass="41493">MRSLELDPALAPPARIFQWTGAAGLSGLALTALLLTPTVQGWFIEQGERWLHILLLSFWTSIALTPIAAWAGHRWGLVDVPAARKIHRHATPRTGGVAVYLALVLALLMNSILAGWMAALLIAGSLLFVVGLFDDAREVPARFKLFSHILAAGLVTASGKVLTLFPASPMGDAANLALTLLWIVGITSAFNFFDGMDGLAAGLAVLIAGFMGFVAFDTDQAGLGWLAVGIVGACLGFLPYNFRPGRQAVIFLGDCGSTFLGFTLACLAVTGHWADQNPIVSFSNPLLIFGVLIYDMVHITIARIATGKVTSLRSWLEYVGKDHLHHRLERVLGSRVASVLFIYSLTISLGIAAIVLRKADTTEALLLLAQATMIILMVTVLEQRGNR</sequence>
<evidence type="ECO:0000256" key="1">
    <source>
        <dbReference type="ARBA" id="ARBA00004651"/>
    </source>
</evidence>
<gene>
    <name evidence="9" type="ORF">DNFV4_02702</name>
</gene>
<dbReference type="GO" id="GO:0005886">
    <property type="term" value="C:plasma membrane"/>
    <property type="evidence" value="ECO:0007669"/>
    <property type="project" value="UniProtKB-SubCell"/>
</dbReference>
<dbReference type="KEGG" id="nti:DNFV4_02702"/>
<feature type="transmembrane region" description="Helical" evidence="8">
    <location>
        <begin position="114"/>
        <end position="133"/>
    </location>
</feature>
<feature type="transmembrane region" description="Helical" evidence="8">
    <location>
        <begin position="222"/>
        <end position="242"/>
    </location>
</feature>
<dbReference type="AlphaFoldDB" id="A0AA86N033"/>
<evidence type="ECO:0000256" key="7">
    <source>
        <dbReference type="PIRSR" id="PIRSR600715-1"/>
    </source>
</evidence>
<dbReference type="Proteomes" id="UP001179121">
    <property type="component" value="Chromosome"/>
</dbReference>
<organism evidence="9 10">
    <name type="scientific">Nitrospira tepida</name>
    <dbReference type="NCBI Taxonomy" id="2973512"/>
    <lineage>
        <taxon>Bacteria</taxon>
        <taxon>Pseudomonadati</taxon>
        <taxon>Nitrospirota</taxon>
        <taxon>Nitrospiria</taxon>
        <taxon>Nitrospirales</taxon>
        <taxon>Nitrospiraceae</taxon>
        <taxon>Nitrospira</taxon>
    </lineage>
</organism>
<reference evidence="9" key="1">
    <citation type="submission" date="2022-10" db="EMBL/GenBank/DDBJ databases">
        <authorList>
            <person name="Koch H."/>
        </authorList>
    </citation>
    <scope>NUCLEOTIDE SEQUENCE</scope>
    <source>
        <strain evidence="9">DNF</strain>
    </source>
</reference>
<evidence type="ECO:0000256" key="2">
    <source>
        <dbReference type="ARBA" id="ARBA00022475"/>
    </source>
</evidence>
<evidence type="ECO:0000256" key="6">
    <source>
        <dbReference type="ARBA" id="ARBA00023136"/>
    </source>
</evidence>
<dbReference type="GO" id="GO:0009103">
    <property type="term" value="P:lipopolysaccharide biosynthetic process"/>
    <property type="evidence" value="ECO:0007669"/>
    <property type="project" value="TreeGrafter"/>
</dbReference>
<accession>A0AA86N033</accession>
<keyword evidence="7" id="KW-0479">Metal-binding</keyword>